<evidence type="ECO:0000256" key="1">
    <source>
        <dbReference type="ARBA" id="ARBA00004651"/>
    </source>
</evidence>
<organism evidence="18 19">
    <name type="scientific">Clostridium perfringens</name>
    <dbReference type="NCBI Taxonomy" id="1502"/>
    <lineage>
        <taxon>Bacteria</taxon>
        <taxon>Bacillati</taxon>
        <taxon>Bacillota</taxon>
        <taxon>Clostridia</taxon>
        <taxon>Eubacteriales</taxon>
        <taxon>Clostridiaceae</taxon>
        <taxon>Clostridium</taxon>
    </lineage>
</organism>
<evidence type="ECO:0000256" key="6">
    <source>
        <dbReference type="ARBA" id="ARBA00022679"/>
    </source>
</evidence>
<comment type="similarity">
    <text evidence="3">Belongs to the CpsD/CapB family.</text>
</comment>
<dbReference type="GO" id="GO:0005524">
    <property type="term" value="F:ATP binding"/>
    <property type="evidence" value="ECO:0007669"/>
    <property type="project" value="UniProtKB-KW"/>
</dbReference>
<keyword evidence="12 15" id="KW-0472">Membrane</keyword>
<feature type="transmembrane region" description="Helical" evidence="15">
    <location>
        <begin position="20"/>
        <end position="39"/>
    </location>
</feature>
<evidence type="ECO:0000256" key="2">
    <source>
        <dbReference type="ARBA" id="ARBA00006683"/>
    </source>
</evidence>
<comment type="similarity">
    <text evidence="2">Belongs to the CpsC/CapA family.</text>
</comment>
<dbReference type="InterPro" id="IPR003856">
    <property type="entry name" value="LPS_length_determ_N"/>
</dbReference>
<reference evidence="18" key="1">
    <citation type="submission" date="2019-11" db="EMBL/GenBank/DDBJ databases">
        <title>Characterization of Clostridium perfringens isolates from swine manure treated agricultural soils.</title>
        <authorList>
            <person name="Wushke S.T."/>
        </authorList>
    </citation>
    <scope>NUCLEOTIDE SEQUENCE</scope>
    <source>
        <strain evidence="18">V2</strain>
    </source>
</reference>
<dbReference type="InterPro" id="IPR032807">
    <property type="entry name" value="GNVR"/>
</dbReference>
<dbReference type="GO" id="GO:0042802">
    <property type="term" value="F:identical protein binding"/>
    <property type="evidence" value="ECO:0007669"/>
    <property type="project" value="UniProtKB-ARBA"/>
</dbReference>
<name>A0AAW9IRY6_CLOPF</name>
<dbReference type="EMBL" id="WNVM01000004">
    <property type="protein sequence ID" value="MDZ5008982.1"/>
    <property type="molecule type" value="Genomic_DNA"/>
</dbReference>
<dbReference type="Pfam" id="PF02706">
    <property type="entry name" value="Wzz"/>
    <property type="match status" value="1"/>
</dbReference>
<evidence type="ECO:0000256" key="13">
    <source>
        <dbReference type="ARBA" id="ARBA00023137"/>
    </source>
</evidence>
<evidence type="ECO:0000256" key="3">
    <source>
        <dbReference type="ARBA" id="ARBA00007316"/>
    </source>
</evidence>
<dbReference type="PANTHER" id="PTHR32309">
    <property type="entry name" value="TYROSINE-PROTEIN KINASE"/>
    <property type="match status" value="1"/>
</dbReference>
<dbReference type="RefSeq" id="WP_322381811.1">
    <property type="nucleotide sequence ID" value="NZ_WNVJ01000005.1"/>
</dbReference>
<dbReference type="Pfam" id="PF10609">
    <property type="entry name" value="ParA"/>
    <property type="match status" value="1"/>
</dbReference>
<comment type="catalytic activity">
    <reaction evidence="14">
        <text>L-tyrosyl-[protein] + ATP = O-phospho-L-tyrosyl-[protein] + ADP + H(+)</text>
        <dbReference type="Rhea" id="RHEA:10596"/>
        <dbReference type="Rhea" id="RHEA-COMP:10136"/>
        <dbReference type="Rhea" id="RHEA-COMP:20101"/>
        <dbReference type="ChEBI" id="CHEBI:15378"/>
        <dbReference type="ChEBI" id="CHEBI:30616"/>
        <dbReference type="ChEBI" id="CHEBI:46858"/>
        <dbReference type="ChEBI" id="CHEBI:61978"/>
        <dbReference type="ChEBI" id="CHEBI:456216"/>
        <dbReference type="EC" id="2.7.10.2"/>
    </reaction>
</comment>
<dbReference type="Proteomes" id="UP001292368">
    <property type="component" value="Unassembled WGS sequence"/>
</dbReference>
<keyword evidence="5" id="KW-1003">Cell membrane</keyword>
<gene>
    <name evidence="18" type="ORF">GNF77_08600</name>
</gene>
<dbReference type="GO" id="GO:0004715">
    <property type="term" value="F:non-membrane spanning protein tyrosine kinase activity"/>
    <property type="evidence" value="ECO:0007669"/>
    <property type="project" value="UniProtKB-EC"/>
</dbReference>
<evidence type="ECO:0000313" key="19">
    <source>
        <dbReference type="Proteomes" id="UP001292368"/>
    </source>
</evidence>
<comment type="caution">
    <text evidence="18">The sequence shown here is derived from an EMBL/GenBank/DDBJ whole genome shotgun (WGS) entry which is preliminary data.</text>
</comment>
<keyword evidence="9" id="KW-0418">Kinase</keyword>
<feature type="domain" description="Tyrosine-protein kinase G-rich" evidence="17">
    <location>
        <begin position="142"/>
        <end position="191"/>
    </location>
</feature>
<evidence type="ECO:0000256" key="8">
    <source>
        <dbReference type="ARBA" id="ARBA00022741"/>
    </source>
</evidence>
<evidence type="ECO:0000256" key="7">
    <source>
        <dbReference type="ARBA" id="ARBA00022692"/>
    </source>
</evidence>
<keyword evidence="7 15" id="KW-0812">Transmembrane</keyword>
<dbReference type="InterPro" id="IPR027417">
    <property type="entry name" value="P-loop_NTPase"/>
</dbReference>
<dbReference type="InterPro" id="IPR033756">
    <property type="entry name" value="YlxH/NBP35"/>
</dbReference>
<evidence type="ECO:0000313" key="18">
    <source>
        <dbReference type="EMBL" id="MDZ5008982.1"/>
    </source>
</evidence>
<keyword evidence="10" id="KW-0067">ATP-binding</keyword>
<evidence type="ECO:0000256" key="11">
    <source>
        <dbReference type="ARBA" id="ARBA00022989"/>
    </source>
</evidence>
<dbReference type="NCBIfam" id="TIGR01007">
    <property type="entry name" value="eps_fam"/>
    <property type="match status" value="1"/>
</dbReference>
<dbReference type="PANTHER" id="PTHR32309:SF13">
    <property type="entry name" value="FERRIC ENTEROBACTIN TRANSPORT PROTEIN FEPE"/>
    <property type="match status" value="1"/>
</dbReference>
<sequence length="463" mass="51718">MEQKIEIKEYLQLIRKRMKIIVAIIIASILIVSIKTFFFTTPIYEAQTTIIINNLLGKQSQITKDDINYSQLLGETYKPIVKSRKVAEEIKKNLNLELNYSEISSSIDINSVSGPVMDITVINSDPKVAKEIANEVPVVFGEELEKIAKVNGVQVIDEALIPTKPISPNKFKTLVLGGIIGAVLAMLVALVLDYFDNKVKTPEELENTLDIPLLGVVPFENDEERKKYEGNVTIIGNSKSPVSEAYRNTRTNIQFSNLDENLNVIAITSSKPSEGKSTMISNIGAAFGNLENKKVLIIDCDLRNPSVHRIFGISNTIGLTDVLIGNKTFKQCVQNTEVKNLKVLTTGNIPNNPAEILNSNRMRSFIEETKEHFDYVFIDTPPIGIVSDAGIVSTYSDGIILVAASNEVDDNVIKLSKDRLVKVNANIIGCILNKFDYKNHNEYEYYGYYYSAEGNKRKKRKNK</sequence>
<comment type="subcellular location">
    <subcellularLocation>
        <location evidence="1">Cell membrane</location>
        <topology evidence="1">Multi-pass membrane protein</topology>
    </subcellularLocation>
</comment>
<dbReference type="CDD" id="cd05387">
    <property type="entry name" value="BY-kinase"/>
    <property type="match status" value="1"/>
</dbReference>
<proteinExistence type="inferred from homology"/>
<dbReference type="GO" id="GO:0005886">
    <property type="term" value="C:plasma membrane"/>
    <property type="evidence" value="ECO:0007669"/>
    <property type="project" value="UniProtKB-SubCell"/>
</dbReference>
<dbReference type="SUPFAM" id="SSF52540">
    <property type="entry name" value="P-loop containing nucleoside triphosphate hydrolases"/>
    <property type="match status" value="1"/>
</dbReference>
<dbReference type="Gene3D" id="3.40.50.300">
    <property type="entry name" value="P-loop containing nucleotide triphosphate hydrolases"/>
    <property type="match status" value="1"/>
</dbReference>
<feature type="domain" description="Polysaccharide chain length determinant N-terminal" evidence="16">
    <location>
        <begin position="4"/>
        <end position="93"/>
    </location>
</feature>
<evidence type="ECO:0000256" key="12">
    <source>
        <dbReference type="ARBA" id="ARBA00023136"/>
    </source>
</evidence>
<evidence type="ECO:0000259" key="16">
    <source>
        <dbReference type="Pfam" id="PF02706"/>
    </source>
</evidence>
<keyword evidence="6 18" id="KW-0808">Transferase</keyword>
<evidence type="ECO:0000256" key="10">
    <source>
        <dbReference type="ARBA" id="ARBA00022840"/>
    </source>
</evidence>
<dbReference type="AlphaFoldDB" id="A0AAW9IRY6"/>
<keyword evidence="13" id="KW-0829">Tyrosine-protein kinase</keyword>
<dbReference type="EC" id="2.7.10.2" evidence="4"/>
<evidence type="ECO:0000256" key="9">
    <source>
        <dbReference type="ARBA" id="ARBA00022777"/>
    </source>
</evidence>
<dbReference type="FunFam" id="3.40.50.300:FF:000527">
    <property type="entry name" value="Tyrosine-protein kinase etk"/>
    <property type="match status" value="1"/>
</dbReference>
<dbReference type="InterPro" id="IPR005702">
    <property type="entry name" value="Wzc-like_C"/>
</dbReference>
<dbReference type="Pfam" id="PF13807">
    <property type="entry name" value="GNVR"/>
    <property type="match status" value="1"/>
</dbReference>
<feature type="transmembrane region" description="Helical" evidence="15">
    <location>
        <begin position="174"/>
        <end position="195"/>
    </location>
</feature>
<evidence type="ECO:0000256" key="15">
    <source>
        <dbReference type="SAM" id="Phobius"/>
    </source>
</evidence>
<accession>A0AAW9IRY6</accession>
<keyword evidence="11 15" id="KW-1133">Transmembrane helix</keyword>
<evidence type="ECO:0000256" key="5">
    <source>
        <dbReference type="ARBA" id="ARBA00022475"/>
    </source>
</evidence>
<dbReference type="InterPro" id="IPR050445">
    <property type="entry name" value="Bact_polysacc_biosynth/exp"/>
</dbReference>
<evidence type="ECO:0000259" key="17">
    <source>
        <dbReference type="Pfam" id="PF13807"/>
    </source>
</evidence>
<evidence type="ECO:0000256" key="4">
    <source>
        <dbReference type="ARBA" id="ARBA00011903"/>
    </source>
</evidence>
<protein>
    <recommendedName>
        <fullName evidence="4">non-specific protein-tyrosine kinase</fullName>
        <ecNumber evidence="4">2.7.10.2</ecNumber>
    </recommendedName>
</protein>
<evidence type="ECO:0000256" key="14">
    <source>
        <dbReference type="ARBA" id="ARBA00051245"/>
    </source>
</evidence>
<keyword evidence="8" id="KW-0547">Nucleotide-binding</keyword>